<sequence length="159" mass="17661">MNQFTKKTTARGFTLIELMVSIALLAILAIIAYPSFATYVQNTRIENARASMLDAIHSLERQYAQKPQFSTANINDITNEYYDLEFHNINDSSYYLTAKPKSGVFSDSVLASVPMNIYYDSITATFSRCSESGLNTAVQEAQTKKPSTTNSNTGCRPLS</sequence>
<keyword evidence="2" id="KW-0472">Membrane</keyword>
<dbReference type="PROSITE" id="PS00409">
    <property type="entry name" value="PROKAR_NTER_METHYL"/>
    <property type="match status" value="1"/>
</dbReference>
<evidence type="ECO:0000256" key="1">
    <source>
        <dbReference type="SAM" id="MobiDB-lite"/>
    </source>
</evidence>
<keyword evidence="2" id="KW-0812">Transmembrane</keyword>
<dbReference type="InterPro" id="IPR012902">
    <property type="entry name" value="N_methyl_site"/>
</dbReference>
<evidence type="ECO:0000313" key="3">
    <source>
        <dbReference type="EMBL" id="EGC18120.1"/>
    </source>
</evidence>
<organism evidence="3 4">
    <name type="scientific">Kingella denitrificans ATCC 33394</name>
    <dbReference type="NCBI Taxonomy" id="888741"/>
    <lineage>
        <taxon>Bacteria</taxon>
        <taxon>Pseudomonadati</taxon>
        <taxon>Pseudomonadota</taxon>
        <taxon>Betaproteobacteria</taxon>
        <taxon>Neisseriales</taxon>
        <taxon>Neisseriaceae</taxon>
        <taxon>Kingella</taxon>
    </lineage>
</organism>
<dbReference type="Proteomes" id="UP000004088">
    <property type="component" value="Unassembled WGS sequence"/>
</dbReference>
<dbReference type="InterPro" id="IPR031982">
    <property type="entry name" value="PilE-like"/>
</dbReference>
<keyword evidence="4" id="KW-1185">Reference proteome</keyword>
<dbReference type="NCBIfam" id="TIGR02532">
    <property type="entry name" value="IV_pilin_GFxxxE"/>
    <property type="match status" value="1"/>
</dbReference>
<dbReference type="SUPFAM" id="SSF54523">
    <property type="entry name" value="Pili subunits"/>
    <property type="match status" value="1"/>
</dbReference>
<reference evidence="3 4" key="1">
    <citation type="submission" date="2011-01" db="EMBL/GenBank/DDBJ databases">
        <authorList>
            <person name="Muzny D."/>
            <person name="Qin X."/>
            <person name="Deng J."/>
            <person name="Jiang H."/>
            <person name="Liu Y."/>
            <person name="Qu J."/>
            <person name="Song X.-Z."/>
            <person name="Zhang L."/>
            <person name="Thornton R."/>
            <person name="Coyle M."/>
            <person name="Francisco L."/>
            <person name="Jackson L."/>
            <person name="Javaid M."/>
            <person name="Korchina V."/>
            <person name="Kovar C."/>
            <person name="Mata R."/>
            <person name="Mathew T."/>
            <person name="Ngo R."/>
            <person name="Nguyen L."/>
            <person name="Nguyen N."/>
            <person name="Okwuonu G."/>
            <person name="Ongeri F."/>
            <person name="Pham C."/>
            <person name="Simmons D."/>
            <person name="Wilczek-Boney K."/>
            <person name="Hale W."/>
            <person name="Jakkamsetti A."/>
            <person name="Pham P."/>
            <person name="Ruth R."/>
            <person name="San Lucas F."/>
            <person name="Warren J."/>
            <person name="Zhang J."/>
            <person name="Zhao Z."/>
            <person name="Zhou C."/>
            <person name="Zhu D."/>
            <person name="Lee S."/>
            <person name="Bess C."/>
            <person name="Blankenburg K."/>
            <person name="Forbes L."/>
            <person name="Fu Q."/>
            <person name="Gubbala S."/>
            <person name="Hirani K."/>
            <person name="Jayaseelan J.C."/>
            <person name="Lara F."/>
            <person name="Munidasa M."/>
            <person name="Palculict T."/>
            <person name="Patil S."/>
            <person name="Pu L.-L."/>
            <person name="Saada N."/>
            <person name="Tang L."/>
            <person name="Weissenberger G."/>
            <person name="Zhu Y."/>
            <person name="Hemphill L."/>
            <person name="Shang Y."/>
            <person name="Youmans B."/>
            <person name="Ayvaz T."/>
            <person name="Ross M."/>
            <person name="Santibanez J."/>
            <person name="Aqrawi P."/>
            <person name="Gross S."/>
            <person name="Joshi V."/>
            <person name="Fowler G."/>
            <person name="Nazareth L."/>
            <person name="Reid J."/>
            <person name="Worley K."/>
            <person name="Petrosino J."/>
            <person name="Highlander S."/>
            <person name="Gibbs R."/>
        </authorList>
    </citation>
    <scope>NUCLEOTIDE SEQUENCE [LARGE SCALE GENOMIC DNA]</scope>
    <source>
        <strain evidence="3 4">ATCC 33394</strain>
    </source>
</reference>
<dbReference type="AlphaFoldDB" id="F0EWN9"/>
<dbReference type="Pfam" id="PF07963">
    <property type="entry name" value="N_methyl"/>
    <property type="match status" value="1"/>
</dbReference>
<gene>
    <name evidence="3" type="ORF">HMPREF9098_0269</name>
</gene>
<dbReference type="GO" id="GO:0043683">
    <property type="term" value="P:type IV pilus assembly"/>
    <property type="evidence" value="ECO:0007669"/>
    <property type="project" value="InterPro"/>
</dbReference>
<keyword evidence="2" id="KW-1133">Transmembrane helix</keyword>
<name>F0EWN9_9NEIS</name>
<dbReference type="InterPro" id="IPR045584">
    <property type="entry name" value="Pilin-like"/>
</dbReference>
<evidence type="ECO:0000313" key="4">
    <source>
        <dbReference type="Proteomes" id="UP000004088"/>
    </source>
</evidence>
<feature type="region of interest" description="Disordered" evidence="1">
    <location>
        <begin position="139"/>
        <end position="159"/>
    </location>
</feature>
<accession>F0EWN9</accession>
<dbReference type="EMBL" id="AEWV01000006">
    <property type="protein sequence ID" value="EGC18120.1"/>
    <property type="molecule type" value="Genomic_DNA"/>
</dbReference>
<feature type="transmembrane region" description="Helical" evidence="2">
    <location>
        <begin position="12"/>
        <end position="33"/>
    </location>
</feature>
<protein>
    <submittedName>
        <fullName evidence="3">Prepilin-type cleavage/methylation N-terminal domain protein</fullName>
    </submittedName>
</protein>
<evidence type="ECO:0000256" key="2">
    <source>
        <dbReference type="SAM" id="Phobius"/>
    </source>
</evidence>
<dbReference type="RefSeq" id="WP_003781174.1">
    <property type="nucleotide sequence ID" value="NZ_GL870929.1"/>
</dbReference>
<dbReference type="STRING" id="888741.HMPREF9098_0269"/>
<dbReference type="Gene3D" id="3.30.700.10">
    <property type="entry name" value="Glycoprotein, Type 4 Pilin"/>
    <property type="match status" value="1"/>
</dbReference>
<dbReference type="HOGENOM" id="CLU_091705_6_2_4"/>
<comment type="caution">
    <text evidence="3">The sequence shown here is derived from an EMBL/GenBank/DDBJ whole genome shotgun (WGS) entry which is preliminary data.</text>
</comment>
<dbReference type="Pfam" id="PF16732">
    <property type="entry name" value="ComP_DUS"/>
    <property type="match status" value="1"/>
</dbReference>
<proteinExistence type="predicted"/>